<evidence type="ECO:0000256" key="1">
    <source>
        <dbReference type="SAM" id="MobiDB-lite"/>
    </source>
</evidence>
<sequence length="73" mass="8515">MSKKTDEILKQFDVLNNPGDESEKEHSLQENAKLRAQHPDQLNAGTAFDWEEMEAYKQELERMDREGPGRPKE</sequence>
<dbReference type="EMBL" id="NHNI01000001">
    <property type="protein sequence ID" value="OZY86450.1"/>
    <property type="molecule type" value="Genomic_DNA"/>
</dbReference>
<accession>A0A266Q9E8</accession>
<dbReference type="RefSeq" id="WP_094984115.1">
    <property type="nucleotide sequence ID" value="NZ_NHNI01000001.1"/>
</dbReference>
<gene>
    <name evidence="2" type="ORF">CBP51_05330</name>
</gene>
<feature type="region of interest" description="Disordered" evidence="1">
    <location>
        <begin position="1"/>
        <end position="47"/>
    </location>
</feature>
<comment type="caution">
    <text evidence="2">The sequence shown here is derived from an EMBL/GenBank/DDBJ whole genome shotgun (WGS) entry which is preliminary data.</text>
</comment>
<keyword evidence="3" id="KW-1185">Reference proteome</keyword>
<dbReference type="Proteomes" id="UP000216101">
    <property type="component" value="Unassembled WGS sequence"/>
</dbReference>
<proteinExistence type="predicted"/>
<organism evidence="2 3">
    <name type="scientific">Cellvibrio mixtus</name>
    <dbReference type="NCBI Taxonomy" id="39650"/>
    <lineage>
        <taxon>Bacteria</taxon>
        <taxon>Pseudomonadati</taxon>
        <taxon>Pseudomonadota</taxon>
        <taxon>Gammaproteobacteria</taxon>
        <taxon>Cellvibrionales</taxon>
        <taxon>Cellvibrionaceae</taxon>
        <taxon>Cellvibrio</taxon>
    </lineage>
</organism>
<protein>
    <submittedName>
        <fullName evidence="2">Uncharacterized protein</fullName>
    </submittedName>
</protein>
<reference evidence="3" key="1">
    <citation type="submission" date="2017-05" db="EMBL/GenBank/DDBJ databases">
        <authorList>
            <person name="Barney B.M."/>
        </authorList>
    </citation>
    <scope>NUCLEOTIDE SEQUENCE [LARGE SCALE GENOMIC DNA]</scope>
    <source>
        <strain evidence="3">PSBB022</strain>
    </source>
</reference>
<feature type="compositionally biased region" description="Basic and acidic residues" evidence="1">
    <location>
        <begin position="1"/>
        <end position="10"/>
    </location>
</feature>
<name>A0A266Q9E8_9GAMM</name>
<evidence type="ECO:0000313" key="2">
    <source>
        <dbReference type="EMBL" id="OZY86450.1"/>
    </source>
</evidence>
<dbReference type="AlphaFoldDB" id="A0A266Q9E8"/>
<evidence type="ECO:0000313" key="3">
    <source>
        <dbReference type="Proteomes" id="UP000216101"/>
    </source>
</evidence>